<feature type="coiled-coil region" evidence="1">
    <location>
        <begin position="152"/>
        <end position="347"/>
    </location>
</feature>
<gene>
    <name evidence="3" type="ORF">ECLFYP2_00968</name>
</gene>
<evidence type="ECO:0000256" key="1">
    <source>
        <dbReference type="SAM" id="Coils"/>
    </source>
</evidence>
<dbReference type="EMBL" id="CACRTX010000020">
    <property type="protein sequence ID" value="VYU64386.1"/>
    <property type="molecule type" value="Genomic_DNA"/>
</dbReference>
<sequence length="399" mass="46299">MMKKKNKGWFSAQKLMDEVNQLSIEELNEFEETNQEEGIVEDQGSAKATPEKKEDETNRPADNEPPKTQKEAVKPVAQTFAKPISHQRVAGDQQKEQSVKKIAVQQKSSGNRDSYAKDSQLVEDKGERMEKELSTNQTNKQESKEQEKDHMIENLSFEIKELILENEQLQEEKNQLKKQQKVVAQQEAEAKELKASLLEANKKVKDLEEQLAKVDTEKLEVKIQQLEAKLAVQQEKEQQEKQTYEKERAEWTLKRQEIQQLQEVIADLKQQLAEKEELAANVSASESNEEVAELQATIEALREENAALQIENEQFQTEISEVLVFARRKANRTIQEAKIESERMIRTTEMRIDGIHDRAKEILFEVNETKENVIHLFDDLHNQVHQLSDKKLLFEELEK</sequence>
<evidence type="ECO:0000313" key="3">
    <source>
        <dbReference type="EMBL" id="VYU64386.1"/>
    </source>
</evidence>
<name>A0A6N3GIY2_ENTCA</name>
<organism evidence="3">
    <name type="scientific">Enterococcus casseliflavus</name>
    <name type="common">Enterococcus flavescens</name>
    <dbReference type="NCBI Taxonomy" id="37734"/>
    <lineage>
        <taxon>Bacteria</taxon>
        <taxon>Bacillati</taxon>
        <taxon>Bacillota</taxon>
        <taxon>Bacilli</taxon>
        <taxon>Lactobacillales</taxon>
        <taxon>Enterococcaceae</taxon>
        <taxon>Enterococcus</taxon>
    </lineage>
</organism>
<accession>A0A6N3GIY2</accession>
<evidence type="ECO:0000256" key="2">
    <source>
        <dbReference type="SAM" id="MobiDB-lite"/>
    </source>
</evidence>
<proteinExistence type="predicted"/>
<feature type="region of interest" description="Disordered" evidence="2">
    <location>
        <begin position="26"/>
        <end position="149"/>
    </location>
</feature>
<keyword evidence="1" id="KW-0175">Coiled coil</keyword>
<protein>
    <submittedName>
        <fullName evidence="3">Uncharacterized protein</fullName>
    </submittedName>
</protein>
<reference evidence="3" key="1">
    <citation type="submission" date="2019-11" db="EMBL/GenBank/DDBJ databases">
        <authorList>
            <person name="Feng L."/>
        </authorList>
    </citation>
    <scope>NUCLEOTIDE SEQUENCE</scope>
    <source>
        <strain evidence="3">ECasseliflavusLFYP2</strain>
    </source>
</reference>
<feature type="compositionally biased region" description="Basic and acidic residues" evidence="2">
    <location>
        <begin position="49"/>
        <end position="73"/>
    </location>
</feature>
<feature type="compositionally biased region" description="Acidic residues" evidence="2">
    <location>
        <begin position="26"/>
        <end position="40"/>
    </location>
</feature>
<dbReference type="RefSeq" id="WP_128432024.1">
    <property type="nucleotide sequence ID" value="NZ_CACRTX010000020.1"/>
</dbReference>
<feature type="compositionally biased region" description="Basic and acidic residues" evidence="2">
    <location>
        <begin position="114"/>
        <end position="133"/>
    </location>
</feature>
<dbReference type="AlphaFoldDB" id="A0A6N3GIY2"/>